<name>A0A202E909_9EURY</name>
<feature type="transmembrane region" description="Helical" evidence="5">
    <location>
        <begin position="359"/>
        <end position="380"/>
    </location>
</feature>
<accession>A0A202E909</accession>
<gene>
    <name evidence="7" type="ORF">B2G88_10260</name>
</gene>
<feature type="transmembrane region" description="Helical" evidence="5">
    <location>
        <begin position="96"/>
        <end position="116"/>
    </location>
</feature>
<organism evidence="7 8">
    <name type="scientific">Natronolimnobius baerhuensis</name>
    <dbReference type="NCBI Taxonomy" id="253108"/>
    <lineage>
        <taxon>Archaea</taxon>
        <taxon>Methanobacteriati</taxon>
        <taxon>Methanobacteriota</taxon>
        <taxon>Stenosarchaea group</taxon>
        <taxon>Halobacteria</taxon>
        <taxon>Halobacteriales</taxon>
        <taxon>Natrialbaceae</taxon>
        <taxon>Natronolimnobius</taxon>
    </lineage>
</organism>
<evidence type="ECO:0000259" key="6">
    <source>
        <dbReference type="Pfam" id="PF00361"/>
    </source>
</evidence>
<dbReference type="RefSeq" id="WP_087714707.1">
    <property type="nucleotide sequence ID" value="NZ_MWPH01000002.1"/>
</dbReference>
<feature type="transmembrane region" description="Helical" evidence="5">
    <location>
        <begin position="435"/>
        <end position="455"/>
    </location>
</feature>
<keyword evidence="2 5" id="KW-0812">Transmembrane</keyword>
<dbReference type="InterPro" id="IPR010096">
    <property type="entry name" value="NADH-Q_OxRdtase_suN/2"/>
</dbReference>
<feature type="transmembrane region" description="Helical" evidence="5">
    <location>
        <begin position="261"/>
        <end position="280"/>
    </location>
</feature>
<dbReference type="GO" id="GO:0042773">
    <property type="term" value="P:ATP synthesis coupled electron transport"/>
    <property type="evidence" value="ECO:0007669"/>
    <property type="project" value="InterPro"/>
</dbReference>
<protein>
    <submittedName>
        <fullName evidence="7">Oxidoreductase</fullName>
    </submittedName>
</protein>
<evidence type="ECO:0000313" key="8">
    <source>
        <dbReference type="Proteomes" id="UP000196084"/>
    </source>
</evidence>
<evidence type="ECO:0000256" key="1">
    <source>
        <dbReference type="ARBA" id="ARBA00004141"/>
    </source>
</evidence>
<comment type="caution">
    <text evidence="7">The sequence shown here is derived from an EMBL/GenBank/DDBJ whole genome shotgun (WGS) entry which is preliminary data.</text>
</comment>
<dbReference type="HAMAP" id="MF_00445">
    <property type="entry name" value="NDH1_NuoN_1"/>
    <property type="match status" value="1"/>
</dbReference>
<dbReference type="PRINTS" id="PR01434">
    <property type="entry name" value="NADHDHGNASE5"/>
</dbReference>
<reference evidence="7 8" key="1">
    <citation type="submission" date="2017-02" db="EMBL/GenBank/DDBJ databases">
        <title>Natronthermophilus aegyptiacus gen. nov.,sp. nov., an aerobic, extremely halophilic alkalithermophilic archaeon isolated from the athalassohaline Wadi An Natrun, Egypt.</title>
        <authorList>
            <person name="Zhao B."/>
        </authorList>
    </citation>
    <scope>NUCLEOTIDE SEQUENCE [LARGE SCALE GENOMIC DNA]</scope>
    <source>
        <strain evidence="7 8">CGMCC 1.3597</strain>
    </source>
</reference>
<keyword evidence="3 5" id="KW-1133">Transmembrane helix</keyword>
<feature type="transmembrane region" description="Helical" evidence="5">
    <location>
        <begin position="151"/>
        <end position="170"/>
    </location>
</feature>
<dbReference type="GO" id="GO:0016020">
    <property type="term" value="C:membrane"/>
    <property type="evidence" value="ECO:0007669"/>
    <property type="project" value="UniProtKB-SubCell"/>
</dbReference>
<feature type="domain" description="NADH:quinone oxidoreductase/Mrp antiporter transmembrane" evidence="6">
    <location>
        <begin position="145"/>
        <end position="451"/>
    </location>
</feature>
<feature type="transmembrane region" description="Helical" evidence="5">
    <location>
        <begin position="480"/>
        <end position="498"/>
    </location>
</feature>
<evidence type="ECO:0000313" key="7">
    <source>
        <dbReference type="EMBL" id="OVE84755.1"/>
    </source>
</evidence>
<dbReference type="AlphaFoldDB" id="A0A202E909"/>
<keyword evidence="4 5" id="KW-0472">Membrane</keyword>
<dbReference type="InterPro" id="IPR001750">
    <property type="entry name" value="ND/Mrp_TM"/>
</dbReference>
<feature type="transmembrane region" description="Helical" evidence="5">
    <location>
        <begin position="128"/>
        <end position="145"/>
    </location>
</feature>
<dbReference type="OrthoDB" id="29144at2157"/>
<sequence>MAVFDLPAWAGLAPALILAGTAIFLFLLDSLSRRSMSREILAGTATAGALASLGVAVWFTVAGVGAPGMENGHGVITLFDGGNAFVGDGLFVVDQLALFFMIIVAVVTALVAVASYDYMDGHAHQAEYYSLLVLAATGMSLMAAANSLVTIFIALELASLPSYALVSILKDNRGSVEGGLKYFLIGAVSSAIFLYGISLVYGATGVMQLDLIADELAGGDVDPYGGLLGLGILMLIGGFAFKTASVPFHFWAPEAYEGAPAPISAFLSSASKAAGFVIAFRVFTTAFPLEITGDVIGVDWTLAFIVLAIVTMTVGNFAAATQQNVKRMLAYSSIGHAGYALIGLAGLTADGGELVMGAAMMHLLVYGFMNTGAFLFVALAEYWGVGRTFEDYNGLARQAPLACVALAVFMFSLAGIPPFGGFWSKYFLFTGALEAGLLVVAAALVVNSALSLYYYSRLVKAVWIEDPVVDRDSLGQPTGLYAAIIFAAVMTVLLLPGFGPVVDVAIDAAAAII</sequence>
<evidence type="ECO:0000256" key="3">
    <source>
        <dbReference type="ARBA" id="ARBA00022989"/>
    </source>
</evidence>
<feature type="transmembrane region" description="Helical" evidence="5">
    <location>
        <begin position="182"/>
        <end position="203"/>
    </location>
</feature>
<feature type="transmembrane region" description="Helical" evidence="5">
    <location>
        <begin position="328"/>
        <end position="347"/>
    </location>
</feature>
<feature type="transmembrane region" description="Helical" evidence="5">
    <location>
        <begin position="6"/>
        <end position="28"/>
    </location>
</feature>
<evidence type="ECO:0000256" key="2">
    <source>
        <dbReference type="ARBA" id="ARBA00022692"/>
    </source>
</evidence>
<evidence type="ECO:0000256" key="5">
    <source>
        <dbReference type="SAM" id="Phobius"/>
    </source>
</evidence>
<evidence type="ECO:0000256" key="4">
    <source>
        <dbReference type="ARBA" id="ARBA00023136"/>
    </source>
</evidence>
<dbReference type="GO" id="GO:0008137">
    <property type="term" value="F:NADH dehydrogenase (ubiquinone) activity"/>
    <property type="evidence" value="ECO:0007669"/>
    <property type="project" value="InterPro"/>
</dbReference>
<dbReference type="PANTHER" id="PTHR22773">
    <property type="entry name" value="NADH DEHYDROGENASE"/>
    <property type="match status" value="1"/>
</dbReference>
<dbReference type="Proteomes" id="UP000196084">
    <property type="component" value="Unassembled WGS sequence"/>
</dbReference>
<feature type="transmembrane region" description="Helical" evidence="5">
    <location>
        <begin position="401"/>
        <end position="423"/>
    </location>
</feature>
<dbReference type="EMBL" id="MWPH01000002">
    <property type="protein sequence ID" value="OVE84755.1"/>
    <property type="molecule type" value="Genomic_DNA"/>
</dbReference>
<feature type="transmembrane region" description="Helical" evidence="5">
    <location>
        <begin position="40"/>
        <end position="61"/>
    </location>
</feature>
<proteinExistence type="inferred from homology"/>
<dbReference type="NCBIfam" id="TIGR01770">
    <property type="entry name" value="NDH_I_N"/>
    <property type="match status" value="1"/>
</dbReference>
<comment type="subcellular location">
    <subcellularLocation>
        <location evidence="1">Membrane</location>
        <topology evidence="1">Multi-pass membrane protein</topology>
    </subcellularLocation>
</comment>
<dbReference type="Pfam" id="PF00361">
    <property type="entry name" value="Proton_antipo_M"/>
    <property type="match status" value="1"/>
</dbReference>
<feature type="transmembrane region" description="Helical" evidence="5">
    <location>
        <begin position="300"/>
        <end position="321"/>
    </location>
</feature>
<keyword evidence="8" id="KW-1185">Reference proteome</keyword>
<feature type="transmembrane region" description="Helical" evidence="5">
    <location>
        <begin position="223"/>
        <end position="241"/>
    </location>
</feature>